<comment type="caution">
    <text evidence="1">The sequence shown here is derived from an EMBL/GenBank/DDBJ whole genome shotgun (WGS) entry which is preliminary data.</text>
</comment>
<dbReference type="Proteomes" id="UP000828048">
    <property type="component" value="Chromosome 12"/>
</dbReference>
<protein>
    <submittedName>
        <fullName evidence="1">Uncharacterized protein</fullName>
    </submittedName>
</protein>
<sequence>MDNMEGQYSHENPLQLMSFAFGGTASDASHSYHHDPNYKYAMAAGRNQIRPVCIPPSQWIHCQETSPGSVEHIMERSVTEISRDMSYHNAIVPFGFKHTESSVGMDVGKVGGSAVFQEVKYARPQNEGSMKSFTDAEYQLHAQGRESYELHSRALVAPTFLSKPLNRASRRRATVSGAGQARRKRISERLHALHDLLPYHKEGNRASQLDDIIDHIKYLQLQIKDLSRSRLGGEPTTDPFVFLEGYGHYILHEQMLNEPLEEMMGTLLEVNPSAASRLLESRGLFLMPTYMVEGIHQAM</sequence>
<gene>
    <name evidence="1" type="ORF">Vadar_011965</name>
</gene>
<dbReference type="EMBL" id="CM037162">
    <property type="protein sequence ID" value="KAH7862998.1"/>
    <property type="molecule type" value="Genomic_DNA"/>
</dbReference>
<reference evidence="1 2" key="1">
    <citation type="journal article" date="2021" name="Hortic Res">
        <title>High-quality reference genome and annotation aids understanding of berry development for evergreen blueberry (Vaccinium darrowii).</title>
        <authorList>
            <person name="Yu J."/>
            <person name="Hulse-Kemp A.M."/>
            <person name="Babiker E."/>
            <person name="Staton M."/>
        </authorList>
    </citation>
    <scope>NUCLEOTIDE SEQUENCE [LARGE SCALE GENOMIC DNA]</scope>
    <source>
        <strain evidence="2">cv. NJ 8807/NJ 8810</strain>
        <tissue evidence="1">Young leaf</tissue>
    </source>
</reference>
<accession>A0ACB7ZC45</accession>
<proteinExistence type="predicted"/>
<name>A0ACB7ZC45_9ERIC</name>
<evidence type="ECO:0000313" key="1">
    <source>
        <dbReference type="EMBL" id="KAH7862998.1"/>
    </source>
</evidence>
<evidence type="ECO:0000313" key="2">
    <source>
        <dbReference type="Proteomes" id="UP000828048"/>
    </source>
</evidence>
<organism evidence="1 2">
    <name type="scientific">Vaccinium darrowii</name>
    <dbReference type="NCBI Taxonomy" id="229202"/>
    <lineage>
        <taxon>Eukaryota</taxon>
        <taxon>Viridiplantae</taxon>
        <taxon>Streptophyta</taxon>
        <taxon>Embryophyta</taxon>
        <taxon>Tracheophyta</taxon>
        <taxon>Spermatophyta</taxon>
        <taxon>Magnoliopsida</taxon>
        <taxon>eudicotyledons</taxon>
        <taxon>Gunneridae</taxon>
        <taxon>Pentapetalae</taxon>
        <taxon>asterids</taxon>
        <taxon>Ericales</taxon>
        <taxon>Ericaceae</taxon>
        <taxon>Vaccinioideae</taxon>
        <taxon>Vaccinieae</taxon>
        <taxon>Vaccinium</taxon>
    </lineage>
</organism>
<keyword evidence="2" id="KW-1185">Reference proteome</keyword>